<evidence type="ECO:0000313" key="4">
    <source>
        <dbReference type="Proteomes" id="UP000221165"/>
    </source>
</evidence>
<keyword evidence="4" id="KW-1185">Reference proteome</keyword>
<feature type="region of interest" description="Disordered" evidence="2">
    <location>
        <begin position="260"/>
        <end position="396"/>
    </location>
</feature>
<feature type="non-terminal residue" evidence="3">
    <location>
        <position position="617"/>
    </location>
</feature>
<reference evidence="3 4" key="1">
    <citation type="journal article" date="2017" name="Int. J. Parasitol.">
        <title>The genome of the protozoan parasite Cystoisospora suis and a reverse vaccinology approach to identify vaccine candidates.</title>
        <authorList>
            <person name="Palmieri N."/>
            <person name="Shrestha A."/>
            <person name="Ruttkowski B."/>
            <person name="Beck T."/>
            <person name="Vogl C."/>
            <person name="Tomley F."/>
            <person name="Blake D.P."/>
            <person name="Joachim A."/>
        </authorList>
    </citation>
    <scope>NUCLEOTIDE SEQUENCE [LARGE SCALE GENOMIC DNA]</scope>
    <source>
        <strain evidence="3 4">Wien I</strain>
    </source>
</reference>
<sequence>MTGEELGARTASKLVRVQGQRDGEEGSSATLSVELGDPGLAGIASRADNTGCTTSPADKRTPEFSDGVLFRLAEGDSVMTAVTRSEVEGENSGAPPAVHLRQSGSPQEQILKRCRRSSVLCCRCRETPVSASAVGEEDTSKAASVAHSREPAESQASDGPQGHDCCSCCYCSCGSRDYRRGQSARSRRGSSSSSKSGEWPCTSRIICIEGPSRPDTFESNLRKLSEEFPSIHQGLIISLLETAENSLSHARQLVQVVSDTTLSSTRPGLARRRSGVRSRVGSASEHGRKVAGLSEAEDVLSASDSQDWESPTSWPPTSRKRQVEGVDGVTAVPSGFSSDLAPGGVCPTAPSSSQPRLRCASGKPSSCSSSPSSSQVSSSPIVSSSPSTGPSSIPHSAITVLPSLQGLATATAGARGNESERAGVERGNCVTGAENACLPPGGSSEGVLGISIELWSAEWTQRMLRVIYGATSADDARAKVTALMQEQTEQLINLNAGSVGSGVQSVQGSATAGTASEGQGEGGAPEVADREMEKKVELLQNDKVLLARAVKSQHERIQSLQASLNEKSEELERVNGEKRILQQNVRRMKDATAALLLSTSAARGGNFCRENTGPFDR</sequence>
<dbReference type="VEuPathDB" id="ToxoDB:CSUI_000285"/>
<dbReference type="RefSeq" id="XP_067927507.1">
    <property type="nucleotide sequence ID" value="XM_068060519.1"/>
</dbReference>
<dbReference type="GeneID" id="94423730"/>
<gene>
    <name evidence="3" type="ORF">CSUI_000285</name>
</gene>
<feature type="compositionally biased region" description="Low complexity" evidence="2">
    <location>
        <begin position="181"/>
        <end position="197"/>
    </location>
</feature>
<evidence type="ECO:0000256" key="1">
    <source>
        <dbReference type="SAM" id="Coils"/>
    </source>
</evidence>
<feature type="region of interest" description="Disordered" evidence="2">
    <location>
        <begin position="1"/>
        <end position="65"/>
    </location>
</feature>
<protein>
    <recommendedName>
        <fullName evidence="5">CUE domain-containing protein</fullName>
    </recommendedName>
</protein>
<dbReference type="AlphaFoldDB" id="A0A2C6KPE9"/>
<organism evidence="3 4">
    <name type="scientific">Cystoisospora suis</name>
    <dbReference type="NCBI Taxonomy" id="483139"/>
    <lineage>
        <taxon>Eukaryota</taxon>
        <taxon>Sar</taxon>
        <taxon>Alveolata</taxon>
        <taxon>Apicomplexa</taxon>
        <taxon>Conoidasida</taxon>
        <taxon>Coccidia</taxon>
        <taxon>Eucoccidiorida</taxon>
        <taxon>Eimeriorina</taxon>
        <taxon>Sarcocystidae</taxon>
        <taxon>Cystoisospora</taxon>
    </lineage>
</organism>
<keyword evidence="1" id="KW-0175">Coiled coil</keyword>
<evidence type="ECO:0008006" key="5">
    <source>
        <dbReference type="Google" id="ProtNLM"/>
    </source>
</evidence>
<feature type="region of interest" description="Disordered" evidence="2">
    <location>
        <begin position="133"/>
        <end position="163"/>
    </location>
</feature>
<comment type="caution">
    <text evidence="3">The sequence shown here is derived from an EMBL/GenBank/DDBJ whole genome shotgun (WGS) entry which is preliminary data.</text>
</comment>
<feature type="region of interest" description="Disordered" evidence="2">
    <location>
        <begin position="85"/>
        <end position="106"/>
    </location>
</feature>
<accession>A0A2C6KPE9</accession>
<dbReference type="EMBL" id="MIGC01000115">
    <property type="protein sequence ID" value="PHJ25861.1"/>
    <property type="molecule type" value="Genomic_DNA"/>
</dbReference>
<name>A0A2C6KPE9_9APIC</name>
<proteinExistence type="predicted"/>
<dbReference type="OrthoDB" id="331998at2759"/>
<feature type="compositionally biased region" description="Polar residues" evidence="2">
    <location>
        <begin position="47"/>
        <end position="56"/>
    </location>
</feature>
<evidence type="ECO:0000313" key="3">
    <source>
        <dbReference type="EMBL" id="PHJ25861.1"/>
    </source>
</evidence>
<feature type="compositionally biased region" description="Polar residues" evidence="2">
    <location>
        <begin position="302"/>
        <end position="316"/>
    </location>
</feature>
<feature type="region of interest" description="Disordered" evidence="2">
    <location>
        <begin position="180"/>
        <end position="199"/>
    </location>
</feature>
<feature type="region of interest" description="Disordered" evidence="2">
    <location>
        <begin position="503"/>
        <end position="529"/>
    </location>
</feature>
<feature type="compositionally biased region" description="Low complexity" evidence="2">
    <location>
        <begin position="361"/>
        <end position="396"/>
    </location>
</feature>
<dbReference type="Proteomes" id="UP000221165">
    <property type="component" value="Unassembled WGS sequence"/>
</dbReference>
<feature type="coiled-coil region" evidence="1">
    <location>
        <begin position="550"/>
        <end position="591"/>
    </location>
</feature>
<evidence type="ECO:0000256" key="2">
    <source>
        <dbReference type="SAM" id="MobiDB-lite"/>
    </source>
</evidence>